<comment type="caution">
    <text evidence="1">The sequence shown here is derived from an EMBL/GenBank/DDBJ whole genome shotgun (WGS) entry which is preliminary data.</text>
</comment>
<evidence type="ECO:0000313" key="1">
    <source>
        <dbReference type="EMBL" id="MEQ6916560.1"/>
    </source>
</evidence>
<name>A0ABV1NDU7_9GAMM</name>
<evidence type="ECO:0000313" key="2">
    <source>
        <dbReference type="Proteomes" id="UP001442468"/>
    </source>
</evidence>
<dbReference type="EMBL" id="JBEGCJ010000002">
    <property type="protein sequence ID" value="MEQ6916560.1"/>
    <property type="molecule type" value="Genomic_DNA"/>
</dbReference>
<protein>
    <recommendedName>
        <fullName evidence="3">DUF2914 domain-containing protein</fullName>
    </recommendedName>
</protein>
<dbReference type="Proteomes" id="UP001442468">
    <property type="component" value="Unassembled WGS sequence"/>
</dbReference>
<gene>
    <name evidence="1" type="ORF">ABE960_03325</name>
</gene>
<sequence length="101" mass="11804">MDDATRYRLTTWRKRLERRGRVSLRRSRPPGNRLVEYHVILQGRLISGRVRLSELDRDAGFWQPGSPVYLLERCQDVEEGVWRVAKDQAAAPGQLVRSIPY</sequence>
<organism evidence="1 2">
    <name type="scientific">Halomonas aquatica</name>
    <dbReference type="NCBI Taxonomy" id="3151123"/>
    <lineage>
        <taxon>Bacteria</taxon>
        <taxon>Pseudomonadati</taxon>
        <taxon>Pseudomonadota</taxon>
        <taxon>Gammaproteobacteria</taxon>
        <taxon>Oceanospirillales</taxon>
        <taxon>Halomonadaceae</taxon>
        <taxon>Halomonas</taxon>
    </lineage>
</organism>
<reference evidence="1 2" key="1">
    <citation type="submission" date="2024-05" db="EMBL/GenBank/DDBJ databases">
        <title>Halomonas sp. SSM6 16S ribosomal RNA gene Genome sequencing and assembly.</title>
        <authorList>
            <person name="Yook S."/>
        </authorList>
    </citation>
    <scope>NUCLEOTIDE SEQUENCE [LARGE SCALE GENOMIC DNA]</scope>
    <source>
        <strain evidence="1 2">SSM6</strain>
    </source>
</reference>
<evidence type="ECO:0008006" key="3">
    <source>
        <dbReference type="Google" id="ProtNLM"/>
    </source>
</evidence>
<proteinExistence type="predicted"/>
<keyword evidence="2" id="KW-1185">Reference proteome</keyword>
<dbReference type="RefSeq" id="WP_349760828.1">
    <property type="nucleotide sequence ID" value="NZ_JBEGCJ010000002.1"/>
</dbReference>
<accession>A0ABV1NDU7</accession>